<dbReference type="Proteomes" id="UP000050525">
    <property type="component" value="Unassembled WGS sequence"/>
</dbReference>
<dbReference type="eggNOG" id="ENOG502S15Z">
    <property type="taxonomic scope" value="Eukaryota"/>
</dbReference>
<reference evidence="1 2" key="1">
    <citation type="journal article" date="2012" name="Genome Biol.">
        <title>Sequencing three crocodilian genomes to illuminate the evolution of archosaurs and amniotes.</title>
        <authorList>
            <person name="St John J.A."/>
            <person name="Braun E.L."/>
            <person name="Isberg S.R."/>
            <person name="Miles L.G."/>
            <person name="Chong A.Y."/>
            <person name="Gongora J."/>
            <person name="Dalzell P."/>
            <person name="Moran C."/>
            <person name="Bed'hom B."/>
            <person name="Abzhanov A."/>
            <person name="Burgess S.C."/>
            <person name="Cooksey A.M."/>
            <person name="Castoe T.A."/>
            <person name="Crawford N.G."/>
            <person name="Densmore L.D."/>
            <person name="Drew J.C."/>
            <person name="Edwards S.V."/>
            <person name="Faircloth B.C."/>
            <person name="Fujita M.K."/>
            <person name="Greenwold M.J."/>
            <person name="Hoffmann F.G."/>
            <person name="Howard J.M."/>
            <person name="Iguchi T."/>
            <person name="Janes D.E."/>
            <person name="Khan S.Y."/>
            <person name="Kohno S."/>
            <person name="de Koning A.J."/>
            <person name="Lance S.L."/>
            <person name="McCarthy F.M."/>
            <person name="McCormack J.E."/>
            <person name="Merchant M.E."/>
            <person name="Peterson D.G."/>
            <person name="Pollock D.D."/>
            <person name="Pourmand N."/>
            <person name="Raney B.J."/>
            <person name="Roessler K.A."/>
            <person name="Sanford J.R."/>
            <person name="Sawyer R.H."/>
            <person name="Schmidt C.J."/>
            <person name="Triplett E.W."/>
            <person name="Tuberville T.D."/>
            <person name="Venegas-Anaya M."/>
            <person name="Howard J.T."/>
            <person name="Jarvis E.D."/>
            <person name="Guillette L.J.Jr."/>
            <person name="Glenn T.C."/>
            <person name="Green R.E."/>
            <person name="Ray D.A."/>
        </authorList>
    </citation>
    <scope>NUCLEOTIDE SEQUENCE [LARGE SCALE GENOMIC DNA]</scope>
    <source>
        <strain evidence="1">KSC_2009_1</strain>
    </source>
</reference>
<dbReference type="AlphaFoldDB" id="A0A151MGT5"/>
<evidence type="ECO:0000313" key="1">
    <source>
        <dbReference type="EMBL" id="KYO23703.1"/>
    </source>
</evidence>
<keyword evidence="2" id="KW-1185">Reference proteome</keyword>
<evidence type="ECO:0000313" key="2">
    <source>
        <dbReference type="Proteomes" id="UP000050525"/>
    </source>
</evidence>
<sequence>MDIHGSGVNLPGYFGSPEVCWNREHFHVYSSLSRFLQDFKTAIFKPGHLITLLRNYWKSKVKQEWLNGKYSNIQSSSSLPETSMYPMDADTWGEILKAELER</sequence>
<dbReference type="EMBL" id="AKHW03006178">
    <property type="protein sequence ID" value="KYO23703.1"/>
    <property type="molecule type" value="Genomic_DNA"/>
</dbReference>
<gene>
    <name evidence="1" type="primary">FBXO48</name>
    <name evidence="1" type="ORF">Y1Q_0002329</name>
</gene>
<protein>
    <submittedName>
        <fullName evidence="1">F-box only protein 48</fullName>
    </submittedName>
</protein>
<accession>A0A151MGT5</accession>
<proteinExistence type="predicted"/>
<dbReference type="STRING" id="8496.A0A151MGT5"/>
<name>A0A151MGT5_ALLMI</name>
<comment type="caution">
    <text evidence="1">The sequence shown here is derived from an EMBL/GenBank/DDBJ whole genome shotgun (WGS) entry which is preliminary data.</text>
</comment>
<organism evidence="1 2">
    <name type="scientific">Alligator mississippiensis</name>
    <name type="common">American alligator</name>
    <dbReference type="NCBI Taxonomy" id="8496"/>
    <lineage>
        <taxon>Eukaryota</taxon>
        <taxon>Metazoa</taxon>
        <taxon>Chordata</taxon>
        <taxon>Craniata</taxon>
        <taxon>Vertebrata</taxon>
        <taxon>Euteleostomi</taxon>
        <taxon>Archelosauria</taxon>
        <taxon>Archosauria</taxon>
        <taxon>Crocodylia</taxon>
        <taxon>Alligatoridae</taxon>
        <taxon>Alligatorinae</taxon>
        <taxon>Alligator</taxon>
    </lineage>
</organism>